<dbReference type="OMA" id="FRDECEW"/>
<evidence type="ECO:0008006" key="10">
    <source>
        <dbReference type="Google" id="ProtNLM"/>
    </source>
</evidence>
<comment type="subunit">
    <text evidence="3">Monomer.</text>
</comment>
<dbReference type="GO" id="GO:0036297">
    <property type="term" value="P:interstrand cross-link repair"/>
    <property type="evidence" value="ECO:0007669"/>
    <property type="project" value="TreeGrafter"/>
</dbReference>
<organism evidence="9">
    <name type="scientific">Chaetomium thermophilum (strain DSM 1495 / CBS 144.50 / IMI 039719)</name>
    <name type="common">Thermochaetoides thermophila</name>
    <dbReference type="NCBI Taxonomy" id="759272"/>
    <lineage>
        <taxon>Eukaryota</taxon>
        <taxon>Fungi</taxon>
        <taxon>Dikarya</taxon>
        <taxon>Ascomycota</taxon>
        <taxon>Pezizomycotina</taxon>
        <taxon>Sordariomycetes</taxon>
        <taxon>Sordariomycetidae</taxon>
        <taxon>Sordariales</taxon>
        <taxon>Chaetomiaceae</taxon>
        <taxon>Thermochaetoides</taxon>
    </lineage>
</organism>
<dbReference type="HOGENOM" id="CLU_013225_1_2_1"/>
<dbReference type="Pfam" id="PF09810">
    <property type="entry name" value="Exo5"/>
    <property type="match status" value="1"/>
</dbReference>
<evidence type="ECO:0000256" key="2">
    <source>
        <dbReference type="ARBA" id="ARBA00009797"/>
    </source>
</evidence>
<dbReference type="GO" id="GO:0051539">
    <property type="term" value="F:4 iron, 4 sulfur cluster binding"/>
    <property type="evidence" value="ECO:0007669"/>
    <property type="project" value="UniProtKB-KW"/>
</dbReference>
<keyword evidence="9" id="KW-1185">Reference proteome</keyword>
<proteinExistence type="inferred from homology"/>
<dbReference type="RefSeq" id="XP_006694044.1">
    <property type="nucleotide sequence ID" value="XM_006693981.1"/>
</dbReference>
<comment type="cofactor">
    <cofactor evidence="1">
        <name>[4Fe-4S] cluster</name>
        <dbReference type="ChEBI" id="CHEBI:49883"/>
    </cofactor>
</comment>
<dbReference type="PANTHER" id="PTHR14464:SF4">
    <property type="entry name" value="EXONUCLEASE V"/>
    <property type="match status" value="1"/>
</dbReference>
<feature type="region of interest" description="Disordered" evidence="7">
    <location>
        <begin position="168"/>
        <end position="190"/>
    </location>
</feature>
<evidence type="ECO:0000256" key="7">
    <source>
        <dbReference type="SAM" id="MobiDB-lite"/>
    </source>
</evidence>
<dbReference type="AlphaFoldDB" id="G0S7A4"/>
<dbReference type="GO" id="GO:0005739">
    <property type="term" value="C:mitochondrion"/>
    <property type="evidence" value="ECO:0007669"/>
    <property type="project" value="TreeGrafter"/>
</dbReference>
<evidence type="ECO:0000256" key="1">
    <source>
        <dbReference type="ARBA" id="ARBA00001966"/>
    </source>
</evidence>
<keyword evidence="4" id="KW-0004">4Fe-4S</keyword>
<dbReference type="GO" id="GO:0005634">
    <property type="term" value="C:nucleus"/>
    <property type="evidence" value="ECO:0007669"/>
    <property type="project" value="TreeGrafter"/>
</dbReference>
<keyword evidence="4" id="KW-0411">Iron-sulfur</keyword>
<feature type="compositionally biased region" description="Basic and acidic residues" evidence="7">
    <location>
        <begin position="181"/>
        <end position="190"/>
    </location>
</feature>
<keyword evidence="5" id="KW-0540">Nuclease</keyword>
<feature type="compositionally biased region" description="Basic and acidic residues" evidence="7">
    <location>
        <begin position="98"/>
        <end position="111"/>
    </location>
</feature>
<gene>
    <name evidence="8" type="ORF">CTHT_0036150</name>
</gene>
<dbReference type="KEGG" id="cthr:CTHT_0036150"/>
<feature type="region of interest" description="Disordered" evidence="7">
    <location>
        <begin position="539"/>
        <end position="576"/>
    </location>
</feature>
<dbReference type="Proteomes" id="UP000008066">
    <property type="component" value="Unassembled WGS sequence"/>
</dbReference>
<keyword evidence="6" id="KW-0269">Exonuclease</keyword>
<dbReference type="EMBL" id="GL988041">
    <property type="protein sequence ID" value="EGS21748.1"/>
    <property type="molecule type" value="Genomic_DNA"/>
</dbReference>
<feature type="region of interest" description="Disordered" evidence="7">
    <location>
        <begin position="98"/>
        <end position="120"/>
    </location>
</feature>
<evidence type="ECO:0000256" key="6">
    <source>
        <dbReference type="ARBA" id="ARBA00022839"/>
    </source>
</evidence>
<evidence type="ECO:0000256" key="5">
    <source>
        <dbReference type="ARBA" id="ARBA00022722"/>
    </source>
</evidence>
<evidence type="ECO:0000313" key="8">
    <source>
        <dbReference type="EMBL" id="EGS21748.1"/>
    </source>
</evidence>
<feature type="compositionally biased region" description="Polar residues" evidence="7">
    <location>
        <begin position="51"/>
        <end position="73"/>
    </location>
</feature>
<dbReference type="OrthoDB" id="354769at2759"/>
<feature type="compositionally biased region" description="Basic residues" evidence="7">
    <location>
        <begin position="657"/>
        <end position="667"/>
    </location>
</feature>
<keyword evidence="6" id="KW-0378">Hydrolase</keyword>
<accession>G0S7A4</accession>
<evidence type="ECO:0000256" key="4">
    <source>
        <dbReference type="ARBA" id="ARBA00022485"/>
    </source>
</evidence>
<dbReference type="GO" id="GO:0045145">
    <property type="term" value="F:single-stranded DNA 5'-3' DNA exonuclease activity"/>
    <property type="evidence" value="ECO:0007669"/>
    <property type="project" value="InterPro"/>
</dbReference>
<evidence type="ECO:0000313" key="9">
    <source>
        <dbReference type="Proteomes" id="UP000008066"/>
    </source>
</evidence>
<protein>
    <recommendedName>
        <fullName evidence="10">Exonuclease V-like protein</fullName>
    </recommendedName>
</protein>
<dbReference type="GeneID" id="18257653"/>
<keyword evidence="4" id="KW-0408">Iron</keyword>
<name>G0S7A4_CHATD</name>
<sequence length="667" mass="75176">MARFVSESDEEYGYDLTASDEERLIVIVNRLSSLSPRTQSRSAPSLRHDTTTPTSSRASGSLNQYAPSLDSKTAQAVDETLAGITESDLDFDITELDKDDSQTLKDPEAPREFAYPVPRDASAVSRKSPALASYVIKAKTESIPSLLPGPDVTYPDLSWALAELENHSESSVQAAEPQPAPEDRRSTDDPKEKSLLLRFRTFPKKPLSVSDLVAGSWCELQYYYTLTRLPGGKRTRTIAMKRGSAVHKMLEEELWTPVHIEVTKKEDVFGLKIWNIIQGLRVLREQGITREFEVWGIVDGNVVNGVIDGLSYDNPDPELEQDVLSSREGSQTVTDPDSQTVYRDQSTLGSNTNHQIFITDVKTRTTATRPPKAQVRGAIIQLFLYHRFLSEMAAQKLDYSYVFSRYGLNPDEPFSDSFMAQIGKLYEEIFQSSQESFPNTISKTSRGSNGILHPVEGLGNRVPSKLLNLSQLSLNSDETGSEPEPSDPQSGVFKYNTLRSLVSILQSEIALTFPNGANDLGKIVAVEYRYRRRHRLEPEPDVEVEKEGADGAEPTGEVPLSRAKRRRPPSPKREDGEVICTNTFFVEPEKLDMYLQDTMRWWRGERDPRGVPVQEAFKCRTCEFADVCGWRKALEEETLERLGSKHRAGEDEDKETRRRRKDISHDW</sequence>
<feature type="region of interest" description="Disordered" evidence="7">
    <location>
        <begin position="35"/>
        <end position="73"/>
    </location>
</feature>
<comment type="similarity">
    <text evidence="2">Belongs to the EXO5 family.</text>
</comment>
<dbReference type="PANTHER" id="PTHR14464">
    <property type="entry name" value="EXONUCLEASE V"/>
    <property type="match status" value="1"/>
</dbReference>
<feature type="region of interest" description="Disordered" evidence="7">
    <location>
        <begin position="639"/>
        <end position="667"/>
    </location>
</feature>
<reference evidence="8 9" key="1">
    <citation type="journal article" date="2011" name="Cell">
        <title>Insight into structure and assembly of the nuclear pore complex by utilizing the genome of a eukaryotic thermophile.</title>
        <authorList>
            <person name="Amlacher S."/>
            <person name="Sarges P."/>
            <person name="Flemming D."/>
            <person name="van Noort V."/>
            <person name="Kunze R."/>
            <person name="Devos D.P."/>
            <person name="Arumugam M."/>
            <person name="Bork P."/>
            <person name="Hurt E."/>
        </authorList>
    </citation>
    <scope>NUCLEOTIDE SEQUENCE [LARGE SCALE GENOMIC DNA]</scope>
    <source>
        <strain evidence="9">DSM 1495 / CBS 144.50 / IMI 039719</strain>
    </source>
</reference>
<dbReference type="eggNOG" id="KOG4760">
    <property type="taxonomic scope" value="Eukaryota"/>
</dbReference>
<keyword evidence="4" id="KW-0479">Metal-binding</keyword>
<dbReference type="InterPro" id="IPR019190">
    <property type="entry name" value="EXOV"/>
</dbReference>
<feature type="compositionally biased region" description="Basic and acidic residues" evidence="7">
    <location>
        <begin position="639"/>
        <end position="649"/>
    </location>
</feature>
<feature type="region of interest" description="Disordered" evidence="7">
    <location>
        <begin position="325"/>
        <end position="345"/>
    </location>
</feature>
<evidence type="ECO:0000256" key="3">
    <source>
        <dbReference type="ARBA" id="ARBA00011245"/>
    </source>
</evidence>